<proteinExistence type="predicted"/>
<sequence length="85" mass="9407">MASPTACPESEPRATQNNYLLWEEEGQGRGVRQLKAPYARVRGEYSSGLHCRVLVASSFSLLVKPNSGYLCFNPTVLNSTGFHYP</sequence>
<dbReference type="Proteomes" id="UP000315783">
    <property type="component" value="Unassembled WGS sequence"/>
</dbReference>
<evidence type="ECO:0000313" key="2">
    <source>
        <dbReference type="Proteomes" id="UP000315783"/>
    </source>
</evidence>
<accession>A0A545V6S1</accession>
<organism evidence="1 2">
    <name type="scientific">Cordyceps javanica</name>
    <dbReference type="NCBI Taxonomy" id="43265"/>
    <lineage>
        <taxon>Eukaryota</taxon>
        <taxon>Fungi</taxon>
        <taxon>Dikarya</taxon>
        <taxon>Ascomycota</taxon>
        <taxon>Pezizomycotina</taxon>
        <taxon>Sordariomycetes</taxon>
        <taxon>Hypocreomycetidae</taxon>
        <taxon>Hypocreales</taxon>
        <taxon>Cordycipitaceae</taxon>
        <taxon>Cordyceps</taxon>
    </lineage>
</organism>
<dbReference type="EMBL" id="SPUK01000004">
    <property type="protein sequence ID" value="TQV97393.1"/>
    <property type="molecule type" value="Genomic_DNA"/>
</dbReference>
<gene>
    <name evidence="1" type="ORF">IF1G_03136</name>
</gene>
<evidence type="ECO:0000313" key="1">
    <source>
        <dbReference type="EMBL" id="TQV97393.1"/>
    </source>
</evidence>
<comment type="caution">
    <text evidence="1">The sequence shown here is derived from an EMBL/GenBank/DDBJ whole genome shotgun (WGS) entry which is preliminary data.</text>
</comment>
<protein>
    <submittedName>
        <fullName evidence="1">Uncharacterized protein</fullName>
    </submittedName>
</protein>
<reference evidence="1 2" key="1">
    <citation type="journal article" date="2019" name="Appl. Microbiol. Biotechnol.">
        <title>Genome sequence of Isaria javanica and comparative genome analysis insights into family S53 peptidase evolution in fungal entomopathogens.</title>
        <authorList>
            <person name="Lin R."/>
            <person name="Zhang X."/>
            <person name="Xin B."/>
            <person name="Zou M."/>
            <person name="Gao Y."/>
            <person name="Qin F."/>
            <person name="Hu Q."/>
            <person name="Xie B."/>
            <person name="Cheng X."/>
        </authorList>
    </citation>
    <scope>NUCLEOTIDE SEQUENCE [LARGE SCALE GENOMIC DNA]</scope>
    <source>
        <strain evidence="1 2">IJ1G</strain>
    </source>
</reference>
<name>A0A545V6S1_9HYPO</name>
<keyword evidence="2" id="KW-1185">Reference proteome</keyword>
<dbReference type="AlphaFoldDB" id="A0A545V6S1"/>